<evidence type="ECO:0000313" key="6">
    <source>
        <dbReference type="Proteomes" id="UP000317199"/>
    </source>
</evidence>
<feature type="domain" description="EF-hand" evidence="4">
    <location>
        <begin position="246"/>
        <end position="281"/>
    </location>
</feature>
<dbReference type="InterPro" id="IPR018247">
    <property type="entry name" value="EF_Hand_1_Ca_BS"/>
</dbReference>
<dbReference type="PROSITE" id="PS00018">
    <property type="entry name" value="EF_HAND_1"/>
    <property type="match status" value="2"/>
</dbReference>
<dbReference type="Pfam" id="PF13499">
    <property type="entry name" value="EF-hand_7"/>
    <property type="match status" value="1"/>
</dbReference>
<dbReference type="Pfam" id="PF13202">
    <property type="entry name" value="EF-hand_5"/>
    <property type="match status" value="4"/>
</dbReference>
<name>A0A514BQL0_9GAMM</name>
<sequence length="311" mass="33136">MLAGVEQAQVVVVRSRGLAHDASLGPGNVVGASATPPVMALHDAACPAGRPVPRLNPPCPGVNRRRCRALMATTARGTRHGAAQPETPTMNRPTLITAVVLAALAAGTTVAAAQDAPTGKGERGLHIMKLDANGDGAIDRAEAAGSPRLAERFDTLDSNGDGRLTRNELPGHKGKGHRGHRGGHGGIDRIIALDADGDGRISKVEAAGSRHLAERFDDIDGNRDGYIVRSELRAHHEKMRDEFKVRMDERQKQKFDAADTNNDGRLSRAEVEAGMPHLAKAFNFLDENRDGHLSREEAKPMGGFGMHRGGR</sequence>
<evidence type="ECO:0000256" key="3">
    <source>
        <dbReference type="SAM" id="MobiDB-lite"/>
    </source>
</evidence>
<feature type="compositionally biased region" description="Gly residues" evidence="3">
    <location>
        <begin position="302"/>
        <end position="311"/>
    </location>
</feature>
<dbReference type="PANTHER" id="PTHR10827">
    <property type="entry name" value="RETICULOCALBIN"/>
    <property type="match status" value="1"/>
</dbReference>
<dbReference type="Proteomes" id="UP000317199">
    <property type="component" value="Chromosome"/>
</dbReference>
<dbReference type="InterPro" id="IPR002048">
    <property type="entry name" value="EF_hand_dom"/>
</dbReference>
<feature type="region of interest" description="Disordered" evidence="3">
    <location>
        <begin position="155"/>
        <end position="185"/>
    </location>
</feature>
<accession>A0A514BQL0</accession>
<keyword evidence="1" id="KW-0479">Metal-binding</keyword>
<keyword evidence="2" id="KW-0677">Repeat</keyword>
<feature type="domain" description="EF-hand" evidence="4">
    <location>
        <begin position="207"/>
        <end position="242"/>
    </location>
</feature>
<evidence type="ECO:0000256" key="1">
    <source>
        <dbReference type="ARBA" id="ARBA00022723"/>
    </source>
</evidence>
<evidence type="ECO:0000313" key="5">
    <source>
        <dbReference type="EMBL" id="QDH69680.1"/>
    </source>
</evidence>
<protein>
    <recommendedName>
        <fullName evidence="4">EF-hand domain-containing protein</fullName>
    </recommendedName>
</protein>
<feature type="region of interest" description="Disordered" evidence="3">
    <location>
        <begin position="291"/>
        <end position="311"/>
    </location>
</feature>
<dbReference type="GO" id="GO:0005509">
    <property type="term" value="F:calcium ion binding"/>
    <property type="evidence" value="ECO:0007669"/>
    <property type="project" value="InterPro"/>
</dbReference>
<gene>
    <name evidence="5" type="ORF">FKV23_05910</name>
</gene>
<dbReference type="SMART" id="SM00054">
    <property type="entry name" value="EFh"/>
    <property type="match status" value="3"/>
</dbReference>
<proteinExistence type="predicted"/>
<evidence type="ECO:0000256" key="2">
    <source>
        <dbReference type="ARBA" id="ARBA00022737"/>
    </source>
</evidence>
<dbReference type="EMBL" id="CP041242">
    <property type="protein sequence ID" value="QDH69680.1"/>
    <property type="molecule type" value="Genomic_DNA"/>
</dbReference>
<dbReference type="PANTHER" id="PTHR10827:SF98">
    <property type="entry name" value="45 KDA CALCIUM-BINDING PROTEIN"/>
    <property type="match status" value="1"/>
</dbReference>
<reference evidence="5 6" key="1">
    <citation type="submission" date="2019-06" db="EMBL/GenBank/DDBJ databases">
        <title>Lysobacter alkalisoli sp. nov. isolated from saline-alkali soil.</title>
        <authorList>
            <person name="Sun J.-Q."/>
            <person name="Xu L."/>
        </authorList>
    </citation>
    <scope>NUCLEOTIDE SEQUENCE [LARGE SCALE GENOMIC DNA]</scope>
    <source>
        <strain evidence="5 6">SJ-36</strain>
    </source>
</reference>
<dbReference type="InterPro" id="IPR011992">
    <property type="entry name" value="EF-hand-dom_pair"/>
</dbReference>
<dbReference type="AlphaFoldDB" id="A0A514BQL0"/>
<feature type="compositionally biased region" description="Basic residues" evidence="3">
    <location>
        <begin position="172"/>
        <end position="183"/>
    </location>
</feature>
<dbReference type="SUPFAM" id="SSF47473">
    <property type="entry name" value="EF-hand"/>
    <property type="match status" value="1"/>
</dbReference>
<dbReference type="Gene3D" id="1.10.238.10">
    <property type="entry name" value="EF-hand"/>
    <property type="match status" value="3"/>
</dbReference>
<dbReference type="OrthoDB" id="6089795at2"/>
<organism evidence="5 6">
    <name type="scientific">Marilutibacter alkalisoli</name>
    <dbReference type="NCBI Taxonomy" id="2591633"/>
    <lineage>
        <taxon>Bacteria</taxon>
        <taxon>Pseudomonadati</taxon>
        <taxon>Pseudomonadota</taxon>
        <taxon>Gammaproteobacteria</taxon>
        <taxon>Lysobacterales</taxon>
        <taxon>Lysobacteraceae</taxon>
        <taxon>Marilutibacter</taxon>
    </lineage>
</organism>
<evidence type="ECO:0000259" key="4">
    <source>
        <dbReference type="PROSITE" id="PS50222"/>
    </source>
</evidence>
<keyword evidence="6" id="KW-1185">Reference proteome</keyword>
<dbReference type="PROSITE" id="PS50222">
    <property type="entry name" value="EF_HAND_2"/>
    <property type="match status" value="2"/>
</dbReference>
<dbReference type="KEGG" id="lyj:FKV23_05910"/>